<feature type="transmembrane region" description="Helical" evidence="2">
    <location>
        <begin position="52"/>
        <end position="69"/>
    </location>
</feature>
<evidence type="ECO:0000256" key="1">
    <source>
        <dbReference type="SAM" id="MobiDB-lite"/>
    </source>
</evidence>
<feature type="region of interest" description="Disordered" evidence="1">
    <location>
        <begin position="75"/>
        <end position="176"/>
    </location>
</feature>
<evidence type="ECO:0000256" key="2">
    <source>
        <dbReference type="SAM" id="Phobius"/>
    </source>
</evidence>
<dbReference type="Proteomes" id="UP000604475">
    <property type="component" value="Unassembled WGS sequence"/>
</dbReference>
<dbReference type="InterPro" id="IPR021449">
    <property type="entry name" value="DUF3099"/>
</dbReference>
<feature type="compositionally biased region" description="Pro residues" evidence="1">
    <location>
        <begin position="149"/>
        <end position="158"/>
    </location>
</feature>
<keyword evidence="2" id="KW-0472">Membrane</keyword>
<organism evidence="3 4">
    <name type="scientific">Frankia nepalensis</name>
    <dbReference type="NCBI Taxonomy" id="1836974"/>
    <lineage>
        <taxon>Bacteria</taxon>
        <taxon>Bacillati</taxon>
        <taxon>Actinomycetota</taxon>
        <taxon>Actinomycetes</taxon>
        <taxon>Frankiales</taxon>
        <taxon>Frankiaceae</taxon>
        <taxon>Frankia</taxon>
    </lineage>
</organism>
<dbReference type="RefSeq" id="WP_203029945.1">
    <property type="nucleotide sequence ID" value="NZ_JADWYW010000319.1"/>
</dbReference>
<reference evidence="3" key="1">
    <citation type="submission" date="2020-12" db="EMBL/GenBank/DDBJ databases">
        <title>Genomic characterization of non-nitrogen-fixing Frankia strains.</title>
        <authorList>
            <person name="Carlos-Shanley C."/>
            <person name="Guerra T."/>
            <person name="Hahn D."/>
        </authorList>
    </citation>
    <scope>NUCLEOTIDE SEQUENCE</scope>
    <source>
        <strain evidence="3">CN6</strain>
    </source>
</reference>
<accession>A0A937RHC6</accession>
<feature type="compositionally biased region" description="Low complexity" evidence="1">
    <location>
        <begin position="121"/>
        <end position="136"/>
    </location>
</feature>
<comment type="caution">
    <text evidence="3">The sequence shown here is derived from an EMBL/GenBank/DDBJ whole genome shotgun (WGS) entry which is preliminary data.</text>
</comment>
<gene>
    <name evidence="3" type="ORF">I7412_24250</name>
</gene>
<name>A0A937RHC6_9ACTN</name>
<proteinExistence type="predicted"/>
<dbReference type="Pfam" id="PF11298">
    <property type="entry name" value="DUF3099"/>
    <property type="match status" value="1"/>
</dbReference>
<protein>
    <submittedName>
        <fullName evidence="3">DUF3099 domain-containing protein</fullName>
    </submittedName>
</protein>
<keyword evidence="2" id="KW-1133">Transmembrane helix</keyword>
<dbReference type="AlphaFoldDB" id="A0A937RHC6"/>
<keyword evidence="4" id="KW-1185">Reference proteome</keyword>
<keyword evidence="2" id="KW-0812">Transmembrane</keyword>
<dbReference type="EMBL" id="JAEACQ010000244">
    <property type="protein sequence ID" value="MBL7630217.1"/>
    <property type="molecule type" value="Genomic_DNA"/>
</dbReference>
<feature type="transmembrane region" description="Helical" evidence="2">
    <location>
        <begin position="28"/>
        <end position="46"/>
    </location>
</feature>
<evidence type="ECO:0000313" key="3">
    <source>
        <dbReference type="EMBL" id="MBL7630217.1"/>
    </source>
</evidence>
<evidence type="ECO:0000313" key="4">
    <source>
        <dbReference type="Proteomes" id="UP000604475"/>
    </source>
</evidence>
<sequence length="176" mass="18774">MPRRRQPVLITSAADPRHVDIRRREGQYLIWMGFRVLCFVFAVLLFHGWARFVAILAALIIPWVAVVVANGGPAPSRRRPAGFIPSSRLPGAGPTALESGEHPVVDSDAVPGRGGDRPTGDDGPAPAGPEGTTDPGIGSEGHPWAKPTEAPPAPPPPRADVGFFGPRRPPTAERRR</sequence>